<organism evidence="11 12">
    <name type="scientific">Pocillopora damicornis</name>
    <name type="common">Cauliflower coral</name>
    <name type="synonym">Millepora damicornis</name>
    <dbReference type="NCBI Taxonomy" id="46731"/>
    <lineage>
        <taxon>Eukaryota</taxon>
        <taxon>Metazoa</taxon>
        <taxon>Cnidaria</taxon>
        <taxon>Anthozoa</taxon>
        <taxon>Hexacorallia</taxon>
        <taxon>Scleractinia</taxon>
        <taxon>Astrocoeniina</taxon>
        <taxon>Pocilloporidae</taxon>
        <taxon>Pocillopora</taxon>
    </lineage>
</organism>
<keyword evidence="2 8" id="KW-0813">Transport</keyword>
<feature type="transmembrane region" description="Helical" evidence="9">
    <location>
        <begin position="111"/>
        <end position="128"/>
    </location>
</feature>
<accession>A0A3M6US52</accession>
<keyword evidence="6 9" id="KW-0472">Membrane</keyword>
<evidence type="ECO:0000256" key="3">
    <source>
        <dbReference type="ARBA" id="ARBA00022692"/>
    </source>
</evidence>
<dbReference type="OMA" id="THDHIIA"/>
<sequence>MSSVGSTFLKRALLFLVFGFVNAAIFTLIERRGENYKTTSDRMLDQLRKNFTKHHNFSDEEFEYFTMASYNAVRTGLSLDWTYFRAVDFTYTAMTTIGYGRLTPITTYGKLFCIVFCMFGIPLCLLTLKSAGELISIFLTCVITHVEIKVLKTKRVKHLEIKRAILAFNLMAMYLSFTAVTQVMQEHWTFVDAFYASFVTFSTVGFGDYVLFESVTGQGKNGAASTFFHVFATFPALFGLGIVACVINCVLDVVEKNRLHISDGRPGRRKNGELVKLLSFSKLEEGRRCRRSHSV</sequence>
<dbReference type="SUPFAM" id="SSF81324">
    <property type="entry name" value="Voltage-gated potassium channels"/>
    <property type="match status" value="2"/>
</dbReference>
<evidence type="ECO:0000256" key="4">
    <source>
        <dbReference type="ARBA" id="ARBA00022989"/>
    </source>
</evidence>
<feature type="transmembrane region" description="Helical" evidence="9">
    <location>
        <begin position="164"/>
        <end position="184"/>
    </location>
</feature>
<dbReference type="GO" id="GO:0015271">
    <property type="term" value="F:outward rectifier potassium channel activity"/>
    <property type="evidence" value="ECO:0007669"/>
    <property type="project" value="TreeGrafter"/>
</dbReference>
<dbReference type="Proteomes" id="UP000275408">
    <property type="component" value="Unassembled WGS sequence"/>
</dbReference>
<dbReference type="OrthoDB" id="297496at2759"/>
<dbReference type="GO" id="GO:0022841">
    <property type="term" value="F:potassium ion leak channel activity"/>
    <property type="evidence" value="ECO:0007669"/>
    <property type="project" value="TreeGrafter"/>
</dbReference>
<dbReference type="InterPro" id="IPR003280">
    <property type="entry name" value="2pore_dom_K_chnl"/>
</dbReference>
<evidence type="ECO:0000256" key="6">
    <source>
        <dbReference type="ARBA" id="ARBA00023136"/>
    </source>
</evidence>
<comment type="subcellular location">
    <subcellularLocation>
        <location evidence="1">Membrane</location>
        <topology evidence="1">Multi-pass membrane protein</topology>
    </subcellularLocation>
</comment>
<dbReference type="EMBL" id="RCHS01000860">
    <property type="protein sequence ID" value="RMX56387.1"/>
    <property type="molecule type" value="Genomic_DNA"/>
</dbReference>
<keyword evidence="7 8" id="KW-0407">Ion channel</keyword>
<dbReference type="Pfam" id="PF07885">
    <property type="entry name" value="Ion_trans_2"/>
    <property type="match status" value="2"/>
</dbReference>
<dbReference type="PRINTS" id="PR01333">
    <property type="entry name" value="2POREKCHANEL"/>
</dbReference>
<evidence type="ECO:0000256" key="1">
    <source>
        <dbReference type="ARBA" id="ARBA00004141"/>
    </source>
</evidence>
<comment type="similarity">
    <text evidence="8">Belongs to the two pore domain potassium channel (TC 1.A.1.8) family.</text>
</comment>
<dbReference type="GO" id="GO:0030322">
    <property type="term" value="P:stabilization of membrane potential"/>
    <property type="evidence" value="ECO:0007669"/>
    <property type="project" value="TreeGrafter"/>
</dbReference>
<evidence type="ECO:0000256" key="5">
    <source>
        <dbReference type="ARBA" id="ARBA00023065"/>
    </source>
</evidence>
<dbReference type="PANTHER" id="PTHR11003">
    <property type="entry name" value="POTASSIUM CHANNEL, SUBFAMILY K"/>
    <property type="match status" value="1"/>
</dbReference>
<evidence type="ECO:0000256" key="2">
    <source>
        <dbReference type="ARBA" id="ARBA00022448"/>
    </source>
</evidence>
<evidence type="ECO:0000256" key="9">
    <source>
        <dbReference type="SAM" id="Phobius"/>
    </source>
</evidence>
<keyword evidence="4 9" id="KW-1133">Transmembrane helix</keyword>
<feature type="transmembrane region" description="Helical" evidence="9">
    <location>
        <begin position="134"/>
        <end position="152"/>
    </location>
</feature>
<feature type="domain" description="Potassium channel" evidence="10">
    <location>
        <begin position="74"/>
        <end position="135"/>
    </location>
</feature>
<evidence type="ECO:0000313" key="11">
    <source>
        <dbReference type="EMBL" id="RMX56387.1"/>
    </source>
</evidence>
<name>A0A3M6US52_POCDA</name>
<dbReference type="GO" id="GO:0005886">
    <property type="term" value="C:plasma membrane"/>
    <property type="evidence" value="ECO:0007669"/>
    <property type="project" value="TreeGrafter"/>
</dbReference>
<evidence type="ECO:0000313" key="12">
    <source>
        <dbReference type="Proteomes" id="UP000275408"/>
    </source>
</evidence>
<dbReference type="Gene3D" id="1.10.287.70">
    <property type="match status" value="1"/>
</dbReference>
<dbReference type="InterPro" id="IPR013099">
    <property type="entry name" value="K_chnl_dom"/>
</dbReference>
<feature type="transmembrane region" description="Helical" evidence="9">
    <location>
        <begin position="227"/>
        <end position="251"/>
    </location>
</feature>
<keyword evidence="3 8" id="KW-0812">Transmembrane</keyword>
<keyword evidence="5 8" id="KW-0406">Ion transport</keyword>
<reference evidence="11 12" key="1">
    <citation type="journal article" date="2018" name="Sci. Rep.">
        <title>Comparative analysis of the Pocillopora damicornis genome highlights role of immune system in coral evolution.</title>
        <authorList>
            <person name="Cunning R."/>
            <person name="Bay R.A."/>
            <person name="Gillette P."/>
            <person name="Baker A.C."/>
            <person name="Traylor-Knowles N."/>
        </authorList>
    </citation>
    <scope>NUCLEOTIDE SEQUENCE [LARGE SCALE GENOMIC DNA]</scope>
    <source>
        <strain evidence="11">RSMAS</strain>
        <tissue evidence="11">Whole animal</tissue>
    </source>
</reference>
<protein>
    <recommendedName>
        <fullName evidence="10">Potassium channel domain-containing protein</fullName>
    </recommendedName>
</protein>
<feature type="transmembrane region" description="Helical" evidence="9">
    <location>
        <begin position="12"/>
        <end position="29"/>
    </location>
</feature>
<proteinExistence type="inferred from homology"/>
<evidence type="ECO:0000256" key="8">
    <source>
        <dbReference type="RuleBase" id="RU003857"/>
    </source>
</evidence>
<keyword evidence="12" id="KW-1185">Reference proteome</keyword>
<dbReference type="PANTHER" id="PTHR11003:SF345">
    <property type="entry name" value="TWIK FAMILY OF POTASSIUM CHANNELS PROTEIN 18"/>
    <property type="match status" value="1"/>
</dbReference>
<comment type="caution">
    <text evidence="11">The sequence shown here is derived from an EMBL/GenBank/DDBJ whole genome shotgun (WGS) entry which is preliminary data.</text>
</comment>
<gene>
    <name evidence="11" type="ORF">pdam_00004452</name>
</gene>
<evidence type="ECO:0000256" key="7">
    <source>
        <dbReference type="ARBA" id="ARBA00023303"/>
    </source>
</evidence>
<evidence type="ECO:0000259" key="10">
    <source>
        <dbReference type="Pfam" id="PF07885"/>
    </source>
</evidence>
<dbReference type="AlphaFoldDB" id="A0A3M6US52"/>
<feature type="domain" description="Potassium channel" evidence="10">
    <location>
        <begin position="172"/>
        <end position="255"/>
    </location>
</feature>